<dbReference type="SUPFAM" id="SSF56935">
    <property type="entry name" value="Porins"/>
    <property type="match status" value="1"/>
</dbReference>
<dbReference type="Proteomes" id="UP000019423">
    <property type="component" value="Chromosome"/>
</dbReference>
<keyword evidence="5" id="KW-0472">Membrane</keyword>
<keyword evidence="11" id="KW-1185">Reference proteome</keyword>
<dbReference type="PANTHER" id="PTHR30069">
    <property type="entry name" value="TONB-DEPENDENT OUTER MEMBRANE RECEPTOR"/>
    <property type="match status" value="1"/>
</dbReference>
<dbReference type="InterPro" id="IPR039426">
    <property type="entry name" value="TonB-dep_rcpt-like"/>
</dbReference>
<dbReference type="Pfam" id="PF25183">
    <property type="entry name" value="OMP_b-brl_4"/>
    <property type="match status" value="1"/>
</dbReference>
<name>W8ET88_9BACT</name>
<keyword evidence="6" id="KW-0998">Cell outer membrane</keyword>
<evidence type="ECO:0000256" key="3">
    <source>
        <dbReference type="ARBA" id="ARBA00022452"/>
    </source>
</evidence>
<dbReference type="Gene3D" id="2.170.130.10">
    <property type="entry name" value="TonB-dependent receptor, plug domain"/>
    <property type="match status" value="1"/>
</dbReference>
<evidence type="ECO:0000256" key="7">
    <source>
        <dbReference type="SAM" id="MobiDB-lite"/>
    </source>
</evidence>
<dbReference type="InterPro" id="IPR036942">
    <property type="entry name" value="Beta-barrel_TonB_sf"/>
</dbReference>
<keyword evidence="2" id="KW-0813">Transport</keyword>
<evidence type="ECO:0000256" key="1">
    <source>
        <dbReference type="ARBA" id="ARBA00004571"/>
    </source>
</evidence>
<dbReference type="STRING" id="1227739.Hsw_0789"/>
<evidence type="ECO:0000256" key="5">
    <source>
        <dbReference type="ARBA" id="ARBA00023136"/>
    </source>
</evidence>
<dbReference type="GO" id="GO:0044718">
    <property type="term" value="P:siderophore transmembrane transport"/>
    <property type="evidence" value="ECO:0007669"/>
    <property type="project" value="TreeGrafter"/>
</dbReference>
<keyword evidence="8" id="KW-0732">Signal</keyword>
<dbReference type="PATRIC" id="fig|1227739.3.peg.1041"/>
<evidence type="ECO:0000313" key="10">
    <source>
        <dbReference type="EMBL" id="AHJ96384.1"/>
    </source>
</evidence>
<evidence type="ECO:0000256" key="2">
    <source>
        <dbReference type="ARBA" id="ARBA00022448"/>
    </source>
</evidence>
<evidence type="ECO:0000259" key="9">
    <source>
        <dbReference type="Pfam" id="PF25183"/>
    </source>
</evidence>
<dbReference type="Gene3D" id="2.40.170.20">
    <property type="entry name" value="TonB-dependent receptor, beta-barrel domain"/>
    <property type="match status" value="1"/>
</dbReference>
<evidence type="ECO:0000256" key="6">
    <source>
        <dbReference type="ARBA" id="ARBA00023237"/>
    </source>
</evidence>
<organism evidence="10 11">
    <name type="scientific">Hymenobacter swuensis DY53</name>
    <dbReference type="NCBI Taxonomy" id="1227739"/>
    <lineage>
        <taxon>Bacteria</taxon>
        <taxon>Pseudomonadati</taxon>
        <taxon>Bacteroidota</taxon>
        <taxon>Cytophagia</taxon>
        <taxon>Cytophagales</taxon>
        <taxon>Hymenobacteraceae</taxon>
        <taxon>Hymenobacter</taxon>
    </lineage>
</organism>
<dbReference type="GO" id="GO:0015344">
    <property type="term" value="F:siderophore uptake transmembrane transporter activity"/>
    <property type="evidence" value="ECO:0007669"/>
    <property type="project" value="TreeGrafter"/>
</dbReference>
<dbReference type="eggNOG" id="COG4771">
    <property type="taxonomic scope" value="Bacteria"/>
</dbReference>
<keyword evidence="4" id="KW-0812">Transmembrane</keyword>
<dbReference type="GO" id="GO:0009279">
    <property type="term" value="C:cell outer membrane"/>
    <property type="evidence" value="ECO:0007669"/>
    <property type="project" value="UniProtKB-SubCell"/>
</dbReference>
<feature type="chain" id="PRO_5004910922" description="TonB-dependent transporter Oar-like beta-barrel domain-containing protein" evidence="8">
    <location>
        <begin position="25"/>
        <end position="1188"/>
    </location>
</feature>
<protein>
    <recommendedName>
        <fullName evidence="9">TonB-dependent transporter Oar-like beta-barrel domain-containing protein</fullName>
    </recommendedName>
</protein>
<dbReference type="InterPro" id="IPR037066">
    <property type="entry name" value="Plug_dom_sf"/>
</dbReference>
<gene>
    <name evidence="10" type="ORF">Hsw_0789</name>
</gene>
<proteinExistence type="predicted"/>
<feature type="region of interest" description="Disordered" evidence="7">
    <location>
        <begin position="307"/>
        <end position="328"/>
    </location>
</feature>
<keyword evidence="3" id="KW-1134">Transmembrane beta strand</keyword>
<dbReference type="EMBL" id="CP007145">
    <property type="protein sequence ID" value="AHJ96384.1"/>
    <property type="molecule type" value="Genomic_DNA"/>
</dbReference>
<dbReference type="RefSeq" id="WP_044001113.1">
    <property type="nucleotide sequence ID" value="NZ_CP007145.1"/>
</dbReference>
<evidence type="ECO:0000256" key="4">
    <source>
        <dbReference type="ARBA" id="ARBA00022692"/>
    </source>
</evidence>
<accession>W8ET88</accession>
<dbReference type="InterPro" id="IPR008969">
    <property type="entry name" value="CarboxyPept-like_regulatory"/>
</dbReference>
<dbReference type="OrthoDB" id="9768147at2"/>
<dbReference type="KEGG" id="hsw:Hsw_0789"/>
<dbReference type="HOGENOM" id="CLU_006298_1_0_10"/>
<evidence type="ECO:0000256" key="8">
    <source>
        <dbReference type="SAM" id="SignalP"/>
    </source>
</evidence>
<dbReference type="PANTHER" id="PTHR30069:SF46">
    <property type="entry name" value="OAR PROTEIN"/>
    <property type="match status" value="1"/>
</dbReference>
<sequence length="1188" mass="129505">MKRNIYASVALVPLAVMSAQLSWAQGTTTSAMNGVITDKAGEGLPGATVIAIHNPTNTQYVAPTNSEGRFNIQNMRVGGPYTIRVTFVGFKEAVRENIFLSLGQNQRLDINLSESEQTLGEVVVTGRQDPVINAGRTGAATTVQREQIERLPTLNRSFADFTRLTPQAGPTNSFGGRSSSFNNVTIDGAVFNNAFGLSGAVGGQTNAQPISVDAIEQIQVNLAPYDVRQGSFTGAGINAVTRSGSNTVTGSAYFFNRNERKLFLGRKVGDQEVPITEFRLQNYGFRLGGPIIKDKVFFFVNGERERRTDPPAGNFVASSATQTPNGTSVSQVSEATLNTLSSFLQSQYGYNTGPYQGYSQRQNSDKITAKIDWNISPNHRFNIKYNFLKSYADVPPSGSGAINTTLGRSGNQFGLPYQSSYYTINNNLNSFIAELNSTFGSRYSNNFTAGYTAFRDFRTPFSSLFPFVEIGNGVGLAGAQGTTNPNATLTSLGYEPFTAGNILNTDVYQVGDNFTAFLGKHNVTVGTYNEYYTFKNGFAPNYNSFYRFNSLEDFYSNVGFGYNRATQALTPLAANASRSNPSLFQIQYGANANNEFPFAKIQAAQLGLYAQDEYTPVSNLRITAGIRADLPIITSDVAQNYAVSGGQNPDNGVTYPGLTFRDGEKINTSRLPKRQVLFSPRVGFNWDVKDDKTTQLRGGTGIFTGRVPFVWISNQASNNGVLFGSQSISNFTGAGAVYNRFNPSPTYYVPGSGGPVAGPAQANTAYNLAVTDQNFKFPQVWRTNLAVDQQLPGGIVGTLEAFYTRDLNAVYLQNVNLPGSESAPFARAAGPDNRPIFYTPGTLYQGFYSASVPTGTPTSLVANNRIYGSVPANQGGNTVARPNISDAIVLRNTNKGYSYAVTGQLQKSFSNGIYSSLAYTYTDARSVNDGGSIAQSQWRDRQVSGDPNANVLGYSQFFQRHRIVAVGSYRKEYLGNLGTTISLFYTGAPQGRFSYVYGGDMNGDGQTSNDLMYIPRNQGDINLRDITLTAAQGGGTYTAAQQWADLDAFINQDDYLKEHRGEYAERNGAEFPWLHQVDAKLIQDIFINQKNKHTLQVSFDIFNLGNLLNSDWGTIKATNKNNPISFAGYDTNFRPVFQFPYLTNPSSSTSGTTTTVTPGVPLSRTFRDNVTTIGSRWQAQVGIRYIFN</sequence>
<feature type="signal peptide" evidence="8">
    <location>
        <begin position="1"/>
        <end position="24"/>
    </location>
</feature>
<dbReference type="Pfam" id="PF13620">
    <property type="entry name" value="CarboxypepD_reg"/>
    <property type="match status" value="1"/>
</dbReference>
<dbReference type="AlphaFoldDB" id="W8ET88"/>
<evidence type="ECO:0000313" key="11">
    <source>
        <dbReference type="Proteomes" id="UP000019423"/>
    </source>
</evidence>
<dbReference type="SUPFAM" id="SSF49464">
    <property type="entry name" value="Carboxypeptidase regulatory domain-like"/>
    <property type="match status" value="1"/>
</dbReference>
<dbReference type="InterPro" id="IPR057601">
    <property type="entry name" value="Oar-like_b-barrel"/>
</dbReference>
<feature type="compositionally biased region" description="Polar residues" evidence="7">
    <location>
        <begin position="316"/>
        <end position="328"/>
    </location>
</feature>
<comment type="subcellular location">
    <subcellularLocation>
        <location evidence="1">Cell outer membrane</location>
        <topology evidence="1">Multi-pass membrane protein</topology>
    </subcellularLocation>
</comment>
<reference evidence="10 11" key="1">
    <citation type="submission" date="2014-01" db="EMBL/GenBank/DDBJ databases">
        <title>Complete genome sequence of ionizing-radiation resistance bacterium Hymenobacter swuensis DY53.</title>
        <authorList>
            <person name="Jung J.-H."/>
            <person name="Jeong S.-W."/>
            <person name="Joe M.-H."/>
            <person name="Cho y.-j."/>
            <person name="Kim M.-K."/>
            <person name="Lim S.-Y."/>
        </authorList>
    </citation>
    <scope>NUCLEOTIDE SEQUENCE [LARGE SCALE GENOMIC DNA]</scope>
    <source>
        <strain evidence="10 11">DY53</strain>
    </source>
</reference>
<feature type="domain" description="TonB-dependent transporter Oar-like beta-barrel" evidence="9">
    <location>
        <begin position="240"/>
        <end position="1109"/>
    </location>
</feature>
<dbReference type="Gene3D" id="2.60.40.1120">
    <property type="entry name" value="Carboxypeptidase-like, regulatory domain"/>
    <property type="match status" value="1"/>
</dbReference>